<gene>
    <name evidence="1" type="ORF">Klosneuvirus_5_71</name>
</gene>
<protein>
    <submittedName>
        <fullName evidence="1">Uncharacterized protein</fullName>
    </submittedName>
</protein>
<name>A0A1V0SL62_9VIRU</name>
<evidence type="ECO:0000313" key="1">
    <source>
        <dbReference type="EMBL" id="ARF12401.1"/>
    </source>
</evidence>
<sequence>MWHMILENIYNFLDNIAGTIESLFDIDNNLPINLAPMIFSNSLYDMYYCISLLITEKKLEGIALGPFHYPNSFNIYINDTKFFIEVQSCMIDEHYYIYTAVMTQDEAVKIPDLGYKNLYKEQSNNETFIEDVILTKEYIVDVLE</sequence>
<dbReference type="EMBL" id="KY684112">
    <property type="protein sequence ID" value="ARF12401.1"/>
    <property type="molecule type" value="Genomic_DNA"/>
</dbReference>
<accession>A0A1V0SL62</accession>
<proteinExistence type="predicted"/>
<reference evidence="1" key="1">
    <citation type="journal article" date="2017" name="Science">
        <title>Giant viruses with an expanded complement of translation system components.</title>
        <authorList>
            <person name="Schulz F."/>
            <person name="Yutin N."/>
            <person name="Ivanova N.N."/>
            <person name="Ortega D.R."/>
            <person name="Lee T.K."/>
            <person name="Vierheilig J."/>
            <person name="Daims H."/>
            <person name="Horn M."/>
            <person name="Wagner M."/>
            <person name="Jensen G.J."/>
            <person name="Kyrpides N.C."/>
            <person name="Koonin E.V."/>
            <person name="Woyke T."/>
        </authorList>
    </citation>
    <scope>NUCLEOTIDE SEQUENCE</scope>
    <source>
        <strain evidence="1">KNV1</strain>
    </source>
</reference>
<organism evidence="1">
    <name type="scientific">Klosneuvirus KNV1</name>
    <dbReference type="NCBI Taxonomy" id="1977640"/>
    <lineage>
        <taxon>Viruses</taxon>
        <taxon>Varidnaviria</taxon>
        <taxon>Bamfordvirae</taxon>
        <taxon>Nucleocytoviricota</taxon>
        <taxon>Megaviricetes</taxon>
        <taxon>Imitervirales</taxon>
        <taxon>Mimiviridae</taxon>
        <taxon>Klosneuvirinae</taxon>
        <taxon>Klosneuvirus</taxon>
    </lineage>
</organism>